<evidence type="ECO:0000313" key="2">
    <source>
        <dbReference type="Proteomes" id="UP000184432"/>
    </source>
</evidence>
<reference evidence="2" key="1">
    <citation type="submission" date="2016-11" db="EMBL/GenBank/DDBJ databases">
        <authorList>
            <person name="Varghese N."/>
            <person name="Submissions S."/>
        </authorList>
    </citation>
    <scope>NUCLEOTIDE SEQUENCE [LARGE SCALE GENOMIC DNA]</scope>
    <source>
        <strain evidence="2">DSM 22623</strain>
    </source>
</reference>
<dbReference type="AlphaFoldDB" id="A0A1M6F2N0"/>
<keyword evidence="2" id="KW-1185">Reference proteome</keyword>
<dbReference type="OrthoDB" id="6190837at2"/>
<gene>
    <name evidence="1" type="ORF">SAMN04488508_10461</name>
</gene>
<dbReference type="Proteomes" id="UP000184432">
    <property type="component" value="Unassembled WGS sequence"/>
</dbReference>
<dbReference type="Pfam" id="PF11301">
    <property type="entry name" value="DUF3103"/>
    <property type="match status" value="1"/>
</dbReference>
<sequence length="205" mass="24336">MKKLFFIIGILVLAQISCEKEALEELQMEISITESQKMYPTASFPLSTTPSPTKMMLYEIRLSDDKENRLRGKADIYAIISGFKDEQKNPLVKKVQLKFLDHDKRIYRPENFILVDWTEFKLNTVRIELWEHDCCFGSGHFRNEFVDGEFANMSEFEALDAIYQKFIYFGIEDDKVDLFKYVEKNRNYYNHFGSLNNARVKFFKR</sequence>
<protein>
    <submittedName>
        <fullName evidence="1">Uncharacterized protein</fullName>
    </submittedName>
</protein>
<proteinExistence type="predicted"/>
<evidence type="ECO:0000313" key="1">
    <source>
        <dbReference type="EMBL" id="SHI91933.1"/>
    </source>
</evidence>
<accession>A0A1M6F2N0</accession>
<name>A0A1M6F2N0_9FLAO</name>
<dbReference type="EMBL" id="FQYP01000004">
    <property type="protein sequence ID" value="SHI91933.1"/>
    <property type="molecule type" value="Genomic_DNA"/>
</dbReference>
<dbReference type="RefSeq" id="WP_073315893.1">
    <property type="nucleotide sequence ID" value="NZ_FQYP01000004.1"/>
</dbReference>
<organism evidence="1 2">
    <name type="scientific">Aquimarina spongiae</name>
    <dbReference type="NCBI Taxonomy" id="570521"/>
    <lineage>
        <taxon>Bacteria</taxon>
        <taxon>Pseudomonadati</taxon>
        <taxon>Bacteroidota</taxon>
        <taxon>Flavobacteriia</taxon>
        <taxon>Flavobacteriales</taxon>
        <taxon>Flavobacteriaceae</taxon>
        <taxon>Aquimarina</taxon>
    </lineage>
</organism>
<dbReference type="InterPro" id="IPR021452">
    <property type="entry name" value="DUF3103"/>
</dbReference>